<keyword evidence="3" id="KW-0315">Glutamine amidotransferase</keyword>
<dbReference type="Proteomes" id="UP000215043">
    <property type="component" value="Chromosome"/>
</dbReference>
<dbReference type="OrthoDB" id="9792284at2"/>
<evidence type="ECO:0000313" key="6">
    <source>
        <dbReference type="Proteomes" id="UP000215043"/>
    </source>
</evidence>
<dbReference type="EMBL" id="JPMV01000025">
    <property type="protein sequence ID" value="KGI80903.1"/>
    <property type="molecule type" value="Genomic_DNA"/>
</dbReference>
<dbReference type="InterPro" id="IPR006286">
    <property type="entry name" value="C56_PfpI-like"/>
</dbReference>
<dbReference type="PANTHER" id="PTHR42733">
    <property type="entry name" value="DJ-1 PROTEIN"/>
    <property type="match status" value="1"/>
</dbReference>
<dbReference type="InterPro" id="IPR002818">
    <property type="entry name" value="DJ-1/PfpI"/>
</dbReference>
<dbReference type="eggNOG" id="COG0693">
    <property type="taxonomic scope" value="Bacteria"/>
</dbReference>
<reference evidence="3 6" key="2">
    <citation type="submission" date="2017-08" db="EMBL/GenBank/DDBJ databases">
        <title>The complete genome sequence of moderately halophilic actinomycete Actinopolyspora erythraea YIM 90600, the producer of novel erythromycin, novel actinopolysporins A-C and tubercidin.</title>
        <authorList>
            <person name="Yin M."/>
            <person name="Tang S."/>
        </authorList>
    </citation>
    <scope>NUCLEOTIDE SEQUENCE [LARGE SCALE GENOMIC DNA]</scope>
    <source>
        <strain evidence="3 6">YIM 90600</strain>
    </source>
</reference>
<comment type="similarity">
    <text evidence="1">Belongs to the peptidase C56 family.</text>
</comment>
<dbReference type="Pfam" id="PF01965">
    <property type="entry name" value="DJ-1_PfpI"/>
    <property type="match status" value="1"/>
</dbReference>
<dbReference type="GO" id="GO:0016740">
    <property type="term" value="F:transferase activity"/>
    <property type="evidence" value="ECO:0007669"/>
    <property type="project" value="UniProtKB-KW"/>
</dbReference>
<dbReference type="HOGENOM" id="CLU_000445_44_4_11"/>
<keyword evidence="5" id="KW-1185">Reference proteome</keyword>
<dbReference type="Proteomes" id="UP000029737">
    <property type="component" value="Unassembled WGS sequence"/>
</dbReference>
<evidence type="ECO:0000313" key="5">
    <source>
        <dbReference type="Proteomes" id="UP000029737"/>
    </source>
</evidence>
<reference evidence="4 5" key="1">
    <citation type="journal article" date="2014" name="PLoS ONE">
        <title>Identification and Characterization of a New Erythromycin Biosynthetic Gene Cluster in Actinopolyspora erythraea YIM90600, a Novel Erythronolide-Producing Halophilic Actinomycete Isolated from Salt Field.</title>
        <authorList>
            <person name="Chen D."/>
            <person name="Feng J."/>
            <person name="Huang L."/>
            <person name="Zhang Q."/>
            <person name="Wu J."/>
            <person name="Zhu X."/>
            <person name="Duan Y."/>
            <person name="Xu Z."/>
        </authorList>
    </citation>
    <scope>NUCLEOTIDE SEQUENCE [LARGE SCALE GENOMIC DNA]</scope>
    <source>
        <strain evidence="4 5">YIM90600</strain>
    </source>
</reference>
<feature type="domain" description="DJ-1/PfpI" evidence="2">
    <location>
        <begin position="9"/>
        <end position="177"/>
    </location>
</feature>
<evidence type="ECO:0000259" key="2">
    <source>
        <dbReference type="Pfam" id="PF01965"/>
    </source>
</evidence>
<evidence type="ECO:0000256" key="1">
    <source>
        <dbReference type="ARBA" id="ARBA00008542"/>
    </source>
</evidence>
<proteinExistence type="inferred from homology"/>
<dbReference type="Gene3D" id="3.40.50.880">
    <property type="match status" value="1"/>
</dbReference>
<dbReference type="CDD" id="cd03134">
    <property type="entry name" value="GATase1_PfpI_like"/>
    <property type="match status" value="1"/>
</dbReference>
<dbReference type="RefSeq" id="WP_043574395.1">
    <property type="nucleotide sequence ID" value="NZ_CP022752.1"/>
</dbReference>
<organism evidence="3 6">
    <name type="scientific">Actinopolyspora erythraea</name>
    <dbReference type="NCBI Taxonomy" id="414996"/>
    <lineage>
        <taxon>Bacteria</taxon>
        <taxon>Bacillati</taxon>
        <taxon>Actinomycetota</taxon>
        <taxon>Actinomycetes</taxon>
        <taxon>Actinopolysporales</taxon>
        <taxon>Actinopolysporaceae</taxon>
        <taxon>Actinopolyspora</taxon>
    </lineage>
</organism>
<keyword evidence="3" id="KW-0808">Transferase</keyword>
<protein>
    <submittedName>
        <fullName evidence="3 4">Glutamine amidotransferase</fullName>
    </submittedName>
</protein>
<sequence>MSGSLSGLRVAFLVAGEGVEQVELTRPWQAVERAGGQPELVSVSSGSVRAFHHLDKADTFPVDRIVGDADVEDYAGLVLPGGVANPDALRRVPEAVRFVADFFSAQKPVAAICHAPWTLIEADVVRGRRLTSYPSLATDLRNAGAEWTDEQVVVDSGLVTSRNPDDLDVFCAKAVEEIAEGRHRSQSRSVPSTGAG</sequence>
<dbReference type="AlphaFoldDB" id="A0A099D3Y8"/>
<dbReference type="InterPro" id="IPR029062">
    <property type="entry name" value="Class_I_gatase-like"/>
</dbReference>
<dbReference type="EMBL" id="CP022752">
    <property type="protein sequence ID" value="ASU79468.1"/>
    <property type="molecule type" value="Genomic_DNA"/>
</dbReference>
<gene>
    <name evidence="3" type="ORF">CDG81_15640</name>
    <name evidence="4" type="ORF">IL38_14120</name>
</gene>
<dbReference type="PANTHER" id="PTHR42733:SF12">
    <property type="entry name" value="PROTEINASE"/>
    <property type="match status" value="1"/>
</dbReference>
<dbReference type="PROSITE" id="PS51276">
    <property type="entry name" value="PEPTIDASE_C56_PFPI"/>
    <property type="match status" value="1"/>
</dbReference>
<dbReference type="KEGG" id="aey:CDG81_15640"/>
<dbReference type="NCBIfam" id="TIGR01382">
    <property type="entry name" value="PfpI"/>
    <property type="match status" value="1"/>
</dbReference>
<dbReference type="SUPFAM" id="SSF52317">
    <property type="entry name" value="Class I glutamine amidotransferase-like"/>
    <property type="match status" value="1"/>
</dbReference>
<evidence type="ECO:0000313" key="4">
    <source>
        <dbReference type="EMBL" id="KGI80903.1"/>
    </source>
</evidence>
<evidence type="ECO:0000313" key="3">
    <source>
        <dbReference type="EMBL" id="ASU79468.1"/>
    </source>
</evidence>
<name>A0A099D3Y8_9ACTN</name>
<accession>A0A099D3Y8</accession>